<dbReference type="EMBL" id="BASH01000001">
    <property type="protein sequence ID" value="GAD16052.1"/>
    <property type="molecule type" value="Genomic_DNA"/>
</dbReference>
<sequence length="42" mass="4547">MRSLKAQSFILISIGFILGMNEFIIVGIINDSAGTFQILAFG</sequence>
<keyword evidence="3" id="KW-1185">Reference proteome</keyword>
<dbReference type="AlphaFoldDB" id="S4NFP3"/>
<feature type="transmembrane region" description="Helical" evidence="1">
    <location>
        <begin position="9"/>
        <end position="29"/>
    </location>
</feature>
<keyword evidence="1" id="KW-0472">Membrane</keyword>
<accession>S4NFP3</accession>
<evidence type="ECO:0000313" key="2">
    <source>
        <dbReference type="EMBL" id="GAD16052.1"/>
    </source>
</evidence>
<proteinExistence type="predicted"/>
<evidence type="ECO:0000313" key="3">
    <source>
        <dbReference type="Proteomes" id="UP000016361"/>
    </source>
</evidence>
<name>S4NFP3_9LACO</name>
<organism evidence="2 3">
    <name type="scientific">Lentilactobacillus otakiensis DSM 19908 = JCM 15040</name>
    <dbReference type="NCBI Taxonomy" id="1423780"/>
    <lineage>
        <taxon>Bacteria</taxon>
        <taxon>Bacillati</taxon>
        <taxon>Bacillota</taxon>
        <taxon>Bacilli</taxon>
        <taxon>Lactobacillales</taxon>
        <taxon>Lactobacillaceae</taxon>
        <taxon>Lentilactobacillus</taxon>
    </lineage>
</organism>
<gene>
    <name evidence="2" type="ORF">LOT_0590</name>
</gene>
<dbReference type="Proteomes" id="UP000016361">
    <property type="component" value="Unassembled WGS sequence"/>
</dbReference>
<comment type="caution">
    <text evidence="2">The sequence shown here is derived from an EMBL/GenBank/DDBJ whole genome shotgun (WGS) entry which is preliminary data.</text>
</comment>
<reference evidence="3" key="1">
    <citation type="journal article" date="2013" name="Genome Announc.">
        <title>Draft Genome Sequence of D-Branched-Chain Amino Acid Producer Lactobacillus otakiensis JCM 15040T, Isolated from a Traditional Japanese Pickle.</title>
        <authorList>
            <person name="Doi K."/>
            <person name="Mori K."/>
            <person name="Mutaguchi Y."/>
            <person name="Tashiro K."/>
            <person name="Fujino Y."/>
            <person name="Ohmori T."/>
            <person name="Kuhara S."/>
            <person name="Ohshima T."/>
        </authorList>
    </citation>
    <scope>NUCLEOTIDE SEQUENCE [LARGE SCALE GENOMIC DNA]</scope>
    <source>
        <strain evidence="3">JCM 15040</strain>
    </source>
</reference>
<keyword evidence="1" id="KW-1133">Transmembrane helix</keyword>
<protein>
    <submittedName>
        <fullName evidence="2">Uncharacterized protein</fullName>
    </submittedName>
</protein>
<evidence type="ECO:0000256" key="1">
    <source>
        <dbReference type="SAM" id="Phobius"/>
    </source>
</evidence>
<keyword evidence="1" id="KW-0812">Transmembrane</keyword>